<dbReference type="OrthoDB" id="207378at2759"/>
<feature type="transmembrane region" description="Helical" evidence="1">
    <location>
        <begin position="642"/>
        <end position="660"/>
    </location>
</feature>
<protein>
    <submittedName>
        <fullName evidence="4">Putative nose resistant to fluoxetine protein 6</fullName>
    </submittedName>
</protein>
<keyword evidence="1" id="KW-0472">Membrane</keyword>
<evidence type="ECO:0000313" key="4">
    <source>
        <dbReference type="EMBL" id="PIK37449.1"/>
    </source>
</evidence>
<feature type="transmembrane region" description="Helical" evidence="1">
    <location>
        <begin position="526"/>
        <end position="549"/>
    </location>
</feature>
<feature type="transmembrane region" description="Helical" evidence="1">
    <location>
        <begin position="480"/>
        <end position="506"/>
    </location>
</feature>
<feature type="transmembrane region" description="Helical" evidence="1">
    <location>
        <begin position="561"/>
        <end position="582"/>
    </location>
</feature>
<feature type="signal peptide" evidence="2">
    <location>
        <begin position="1"/>
        <end position="22"/>
    </location>
</feature>
<dbReference type="PANTHER" id="PTHR11161">
    <property type="entry name" value="O-ACYLTRANSFERASE"/>
    <property type="match status" value="1"/>
</dbReference>
<organism evidence="4 5">
    <name type="scientific">Stichopus japonicus</name>
    <name type="common">Sea cucumber</name>
    <dbReference type="NCBI Taxonomy" id="307972"/>
    <lineage>
        <taxon>Eukaryota</taxon>
        <taxon>Metazoa</taxon>
        <taxon>Echinodermata</taxon>
        <taxon>Eleutherozoa</taxon>
        <taxon>Echinozoa</taxon>
        <taxon>Holothuroidea</taxon>
        <taxon>Aspidochirotacea</taxon>
        <taxon>Aspidochirotida</taxon>
        <taxon>Stichopodidae</taxon>
        <taxon>Apostichopus</taxon>
    </lineage>
</organism>
<keyword evidence="1" id="KW-0812">Transmembrane</keyword>
<feature type="transmembrane region" description="Helical" evidence="1">
    <location>
        <begin position="166"/>
        <end position="188"/>
    </location>
</feature>
<dbReference type="GO" id="GO:0016747">
    <property type="term" value="F:acyltransferase activity, transferring groups other than amino-acyl groups"/>
    <property type="evidence" value="ECO:0007669"/>
    <property type="project" value="InterPro"/>
</dbReference>
<sequence length="707" mass="79349">MAVYQLLLTFQVVSSFFLLADSFTPDIVKGMLSVQPLPSFGDQEYEMSAACVRGIENMFNNSDTVMAVDAIGKPGAGFLVGNINMLGHFDECGSLEDFHYCLVFLNITIKTTAANSAFGICAPVECNEYDILLGFEKFIDFHTKIVSVEPVSLPSCTKYPHRPFDWKFALTVTFFSLLFLLVVLSSLYHAWYHSQACRSVQYAPLDEQGILHQNENNSPEQVLPDAIGSITSGPSQELGQLPSRRDLGTGLTTFHKIIFSFALPHNLPKLLSGTVTNDSIPCIHGVRVISMLWVILGHVFVFILPTSLMNPLTAISWLSRYGFLAVSNAFFSVDSFFFLSGLLVTYLTLKQMKKKQGRIPWHWFYFHRYWRLTPALAVTMLFYVYIVPYFGDGPYAQVFAARPNCPKRIPKTNYFPIKCIGLVWYLIIDMHIVSSGYTETPSTLSQYFIRFGLIFDNSIYANSILFFYHQEKEKSSIPWIGLSLIAVLCAISILITGILGGIHNFPPGSSGLFVPPTDDHANFVEVIYYKPYCRIAPYLVGMIVGYVFYKYPKKSVKIHWIVALISWVCACGLGYACIYSIYPNINGHPWSAVGNGFYQGLVRCAWGIFLAWVVFACHYGYGGWVNSFLGHPAWAPFGRLTYTAYLLHPIVLTIFTMQIATPTFASMTEMVFIYSGGALLSYGCAAIFSLMLEFPLVGLEKLFIPRN</sequence>
<dbReference type="EMBL" id="MRZV01001502">
    <property type="protein sequence ID" value="PIK37449.1"/>
    <property type="molecule type" value="Genomic_DNA"/>
</dbReference>
<feature type="chain" id="PRO_5013930074" evidence="2">
    <location>
        <begin position="23"/>
        <end position="707"/>
    </location>
</feature>
<dbReference type="AlphaFoldDB" id="A0A2G8JP08"/>
<gene>
    <name evidence="4" type="ORF">BSL78_25718</name>
</gene>
<keyword evidence="2" id="KW-0732">Signal</keyword>
<evidence type="ECO:0000313" key="5">
    <source>
        <dbReference type="Proteomes" id="UP000230750"/>
    </source>
</evidence>
<feature type="transmembrane region" description="Helical" evidence="1">
    <location>
        <begin position="329"/>
        <end position="349"/>
    </location>
</feature>
<feature type="transmembrane region" description="Helical" evidence="1">
    <location>
        <begin position="597"/>
        <end position="621"/>
    </location>
</feature>
<reference evidence="4 5" key="1">
    <citation type="journal article" date="2017" name="PLoS Biol.">
        <title>The sea cucumber genome provides insights into morphological evolution and visceral regeneration.</title>
        <authorList>
            <person name="Zhang X."/>
            <person name="Sun L."/>
            <person name="Yuan J."/>
            <person name="Sun Y."/>
            <person name="Gao Y."/>
            <person name="Zhang L."/>
            <person name="Li S."/>
            <person name="Dai H."/>
            <person name="Hamel J.F."/>
            <person name="Liu C."/>
            <person name="Yu Y."/>
            <person name="Liu S."/>
            <person name="Lin W."/>
            <person name="Guo K."/>
            <person name="Jin S."/>
            <person name="Xu P."/>
            <person name="Storey K.B."/>
            <person name="Huan P."/>
            <person name="Zhang T."/>
            <person name="Zhou Y."/>
            <person name="Zhang J."/>
            <person name="Lin C."/>
            <person name="Li X."/>
            <person name="Xing L."/>
            <person name="Huo D."/>
            <person name="Sun M."/>
            <person name="Wang L."/>
            <person name="Mercier A."/>
            <person name="Li F."/>
            <person name="Yang H."/>
            <person name="Xiang J."/>
        </authorList>
    </citation>
    <scope>NUCLEOTIDE SEQUENCE [LARGE SCALE GENOMIC DNA]</scope>
    <source>
        <strain evidence="4">Shaxun</strain>
        <tissue evidence="4">Muscle</tissue>
    </source>
</reference>
<accession>A0A2G8JP08</accession>
<feature type="transmembrane region" description="Helical" evidence="1">
    <location>
        <begin position="288"/>
        <end position="309"/>
    </location>
</feature>
<dbReference type="PANTHER" id="PTHR11161:SF0">
    <property type="entry name" value="O-ACYLTRANSFERASE LIKE PROTEIN"/>
    <property type="match status" value="1"/>
</dbReference>
<feature type="domain" description="Acyltransferase 3" evidence="3">
    <location>
        <begin position="282"/>
        <end position="430"/>
    </location>
</feature>
<dbReference type="InterPro" id="IPR002656">
    <property type="entry name" value="Acyl_transf_3_dom"/>
</dbReference>
<feature type="transmembrane region" description="Helical" evidence="1">
    <location>
        <begin position="369"/>
        <end position="390"/>
    </location>
</feature>
<keyword evidence="1" id="KW-1133">Transmembrane helix</keyword>
<evidence type="ECO:0000256" key="2">
    <source>
        <dbReference type="SAM" id="SignalP"/>
    </source>
</evidence>
<evidence type="ECO:0000256" key="1">
    <source>
        <dbReference type="SAM" id="Phobius"/>
    </source>
</evidence>
<dbReference type="Proteomes" id="UP000230750">
    <property type="component" value="Unassembled WGS sequence"/>
</dbReference>
<dbReference type="Pfam" id="PF01757">
    <property type="entry name" value="Acyl_transf_3"/>
    <property type="match status" value="1"/>
</dbReference>
<name>A0A2G8JP08_STIJA</name>
<feature type="transmembrane region" description="Helical" evidence="1">
    <location>
        <begin position="672"/>
        <end position="692"/>
    </location>
</feature>
<dbReference type="InterPro" id="IPR052728">
    <property type="entry name" value="O2_lipid_transport_reg"/>
</dbReference>
<keyword evidence="5" id="KW-1185">Reference proteome</keyword>
<evidence type="ECO:0000259" key="3">
    <source>
        <dbReference type="Pfam" id="PF01757"/>
    </source>
</evidence>
<feature type="transmembrane region" description="Helical" evidence="1">
    <location>
        <begin position="447"/>
        <end position="468"/>
    </location>
</feature>
<comment type="caution">
    <text evidence="4">The sequence shown here is derived from an EMBL/GenBank/DDBJ whole genome shotgun (WGS) entry which is preliminary data.</text>
</comment>
<proteinExistence type="predicted"/>